<gene>
    <name evidence="1" type="ORF">EKG83_17400</name>
</gene>
<dbReference type="RefSeq" id="WP_033433711.1">
    <property type="nucleotide sequence ID" value="NZ_CP034550.1"/>
</dbReference>
<dbReference type="EMBL" id="CP034550">
    <property type="protein sequence ID" value="QFZ18989.1"/>
    <property type="molecule type" value="Genomic_DNA"/>
</dbReference>
<proteinExistence type="predicted"/>
<dbReference type="KEGG" id="ssyi:EKG83_17400"/>
<dbReference type="AlphaFoldDB" id="A0A5Q0GYF4"/>
<dbReference type="Proteomes" id="UP000325787">
    <property type="component" value="Chromosome"/>
</dbReference>
<protein>
    <submittedName>
        <fullName evidence="1">Uncharacterized protein</fullName>
    </submittedName>
</protein>
<reference evidence="2" key="1">
    <citation type="journal article" date="2021" name="Curr. Microbiol.">
        <title>Complete genome of nocamycin-producing strain Saccharothrix syringae NRRL B-16468 reveals the biosynthetic potential for secondary metabolites.</title>
        <authorList>
            <person name="Mo X."/>
            <person name="Yang S."/>
        </authorList>
    </citation>
    <scope>NUCLEOTIDE SEQUENCE [LARGE SCALE GENOMIC DNA]</scope>
    <source>
        <strain evidence="2">ATCC 51364 / DSM 43886 / JCM 6844 / KCTC 9398 / NBRC 14523 / NRRL B-16468 / INA 2240</strain>
    </source>
</reference>
<evidence type="ECO:0000313" key="1">
    <source>
        <dbReference type="EMBL" id="QFZ18989.1"/>
    </source>
</evidence>
<evidence type="ECO:0000313" key="2">
    <source>
        <dbReference type="Proteomes" id="UP000325787"/>
    </source>
</evidence>
<name>A0A5Q0GYF4_SACSY</name>
<accession>A0A5Q0GYF4</accession>
<keyword evidence="2" id="KW-1185">Reference proteome</keyword>
<sequence length="96" mass="9214">MFTRTALGVTETVDNGQRSGYSLAAEYTYGAGTGSDWGGWIGGIVGTAVGVGLTAACPATAGLGCVGAGGLTTSAGAATGALKGLPKAPGSWTKFI</sequence>
<organism evidence="1 2">
    <name type="scientific">Saccharothrix syringae</name>
    <name type="common">Nocardiopsis syringae</name>
    <dbReference type="NCBI Taxonomy" id="103733"/>
    <lineage>
        <taxon>Bacteria</taxon>
        <taxon>Bacillati</taxon>
        <taxon>Actinomycetota</taxon>
        <taxon>Actinomycetes</taxon>
        <taxon>Pseudonocardiales</taxon>
        <taxon>Pseudonocardiaceae</taxon>
        <taxon>Saccharothrix</taxon>
    </lineage>
</organism>